<gene>
    <name evidence="1" type="ORF">E3O65_08220</name>
</gene>
<accession>A0ABY2J3K2</accession>
<comment type="caution">
    <text evidence="1">The sequence shown here is derived from an EMBL/GenBank/DDBJ whole genome shotgun (WGS) entry which is preliminary data.</text>
</comment>
<reference evidence="1 2" key="1">
    <citation type="submission" date="2019-03" db="EMBL/GenBank/DDBJ databases">
        <title>Genomics of glacier-inhabiting Cryobacterium strains.</title>
        <authorList>
            <person name="Liu Q."/>
            <person name="Xin Y.-H."/>
        </authorList>
    </citation>
    <scope>NUCLEOTIDE SEQUENCE [LARGE SCALE GENOMIC DNA]</scope>
    <source>
        <strain evidence="1 2">TMT4-23</strain>
    </source>
</reference>
<protein>
    <submittedName>
        <fullName evidence="1">Uncharacterized protein</fullName>
    </submittedName>
</protein>
<dbReference type="RefSeq" id="WP_134363261.1">
    <property type="nucleotide sequence ID" value="NZ_SOGJ01000021.1"/>
</dbReference>
<dbReference type="EMBL" id="SOGJ01000021">
    <property type="protein sequence ID" value="TFC98323.1"/>
    <property type="molecule type" value="Genomic_DNA"/>
</dbReference>
<evidence type="ECO:0000313" key="2">
    <source>
        <dbReference type="Proteomes" id="UP000298355"/>
    </source>
</evidence>
<keyword evidence="2" id="KW-1185">Reference proteome</keyword>
<organism evidence="1 2">
    <name type="scientific">Cryobacterium breve</name>
    <dbReference type="NCBI Taxonomy" id="1259258"/>
    <lineage>
        <taxon>Bacteria</taxon>
        <taxon>Bacillati</taxon>
        <taxon>Actinomycetota</taxon>
        <taxon>Actinomycetes</taxon>
        <taxon>Micrococcales</taxon>
        <taxon>Microbacteriaceae</taxon>
        <taxon>Cryobacterium</taxon>
    </lineage>
</organism>
<name>A0ABY2J3K2_9MICO</name>
<proteinExistence type="predicted"/>
<evidence type="ECO:0000313" key="1">
    <source>
        <dbReference type="EMBL" id="TFC98323.1"/>
    </source>
</evidence>
<dbReference type="Proteomes" id="UP000298355">
    <property type="component" value="Unassembled WGS sequence"/>
</dbReference>
<sequence length="61" mass="6645">MLFATETIRAEDRVDDLVTGIDQGGDVAERARTVRNPRKDSVMRMGDGGGLAVFRKIVPSP</sequence>